<protein>
    <submittedName>
        <fullName evidence="2">Uncharacterized protein</fullName>
    </submittedName>
</protein>
<name>A0A2P2GTP5_STREW</name>
<evidence type="ECO:0000313" key="2">
    <source>
        <dbReference type="EMBL" id="KKZ74868.1"/>
    </source>
</evidence>
<dbReference type="OrthoDB" id="4339093at2"/>
<evidence type="ECO:0000256" key="1">
    <source>
        <dbReference type="SAM" id="Coils"/>
    </source>
</evidence>
<sequence>MADRITTSQLLNLADRSERGLTTAEASRLRAGIAQLHDERASLRNRLRVQTRRRNIAVSKLSDIHRLATLARERGNATVPTWAVDACLSDASNQEAA</sequence>
<dbReference type="RefSeq" id="WP_046906369.1">
    <property type="nucleotide sequence ID" value="NZ_BAAAXG010000026.1"/>
</dbReference>
<organism evidence="2 3">
    <name type="scientific">Streptomyces showdoensis</name>
    <dbReference type="NCBI Taxonomy" id="68268"/>
    <lineage>
        <taxon>Bacteria</taxon>
        <taxon>Bacillati</taxon>
        <taxon>Actinomycetota</taxon>
        <taxon>Actinomycetes</taxon>
        <taxon>Kitasatosporales</taxon>
        <taxon>Streptomycetaceae</taxon>
        <taxon>Streptomyces</taxon>
    </lineage>
</organism>
<accession>A0A2P2GTP5</accession>
<dbReference type="AlphaFoldDB" id="A0A2P2GTP5"/>
<reference evidence="2 3" key="1">
    <citation type="submission" date="2015-05" db="EMBL/GenBank/DDBJ databases">
        <title>Draft Genome assembly of Streptomyces showdoensis.</title>
        <authorList>
            <person name="Thapa K.K."/>
            <person name="Metsa-Ketela M."/>
        </authorList>
    </citation>
    <scope>NUCLEOTIDE SEQUENCE [LARGE SCALE GENOMIC DNA]</scope>
    <source>
        <strain evidence="2 3">ATCC 15227</strain>
    </source>
</reference>
<feature type="coiled-coil region" evidence="1">
    <location>
        <begin position="26"/>
        <end position="53"/>
    </location>
</feature>
<keyword evidence="3" id="KW-1185">Reference proteome</keyword>
<comment type="caution">
    <text evidence="2">The sequence shown here is derived from an EMBL/GenBank/DDBJ whole genome shotgun (WGS) entry which is preliminary data.</text>
</comment>
<evidence type="ECO:0000313" key="3">
    <source>
        <dbReference type="Proteomes" id="UP000265325"/>
    </source>
</evidence>
<gene>
    <name evidence="2" type="ORF">VO63_05310</name>
</gene>
<proteinExistence type="predicted"/>
<keyword evidence="1" id="KW-0175">Coiled coil</keyword>
<dbReference type="Proteomes" id="UP000265325">
    <property type="component" value="Unassembled WGS sequence"/>
</dbReference>
<dbReference type="EMBL" id="LAQS01000006">
    <property type="protein sequence ID" value="KKZ74868.1"/>
    <property type="molecule type" value="Genomic_DNA"/>
</dbReference>